<feature type="region of interest" description="Disordered" evidence="2">
    <location>
        <begin position="645"/>
        <end position="666"/>
    </location>
</feature>
<dbReference type="Proteomes" id="UP000683925">
    <property type="component" value="Unassembled WGS sequence"/>
</dbReference>
<feature type="coiled-coil region" evidence="1">
    <location>
        <begin position="163"/>
        <end position="204"/>
    </location>
</feature>
<dbReference type="OrthoDB" id="296334at2759"/>
<comment type="caution">
    <text evidence="3">The sequence shown here is derived from an EMBL/GenBank/DDBJ whole genome shotgun (WGS) entry which is preliminary data.</text>
</comment>
<accession>A0A8S1UVL0</accession>
<reference evidence="3" key="1">
    <citation type="submission" date="2021-01" db="EMBL/GenBank/DDBJ databases">
        <authorList>
            <consortium name="Genoscope - CEA"/>
            <person name="William W."/>
        </authorList>
    </citation>
    <scope>NUCLEOTIDE SEQUENCE</scope>
</reference>
<evidence type="ECO:0000256" key="1">
    <source>
        <dbReference type="SAM" id="Coils"/>
    </source>
</evidence>
<organism evidence="3 4">
    <name type="scientific">Paramecium octaurelia</name>
    <dbReference type="NCBI Taxonomy" id="43137"/>
    <lineage>
        <taxon>Eukaryota</taxon>
        <taxon>Sar</taxon>
        <taxon>Alveolata</taxon>
        <taxon>Ciliophora</taxon>
        <taxon>Intramacronucleata</taxon>
        <taxon>Oligohymenophorea</taxon>
        <taxon>Peniculida</taxon>
        <taxon>Parameciidae</taxon>
        <taxon>Paramecium</taxon>
    </lineage>
</organism>
<dbReference type="OMA" id="FHNEMNV"/>
<name>A0A8S1UVL0_PAROT</name>
<sequence length="715" mass="85044">MNFILLQLDESIQQIIQLFHQTEESCYQMIYQIMTYIVDDNNTVQEYKQKSDLLNLIYNLKSHLRENPCNKVKLFIIQKERKIGDIDDSDLDLHKKCKKQLKDLTEKLTKRDQLIQEQTSSYMKEIQNLTEQIYRLNHAQLNNENILIDRNLIKDQATLDIINKNLEKLSHNYENKIKHLNIIIEAQKRELVMTKQALKEFKQKHEYHQSAEYLVRKIAQLEKDPYKIWKYFQDNHGNSFILSVFRHQKQGYGINYKEIDQILSQSKIIERELQVYQQLIETSLTQFMEKLTQDQKKIKETYSQKEMELTSQIALQHKIQNDLEINYQKIISFLLAQNRNNLLQAAIHVWRNQTQTKKSITANIKQGSSISDFLQCIQKLQINYENLEYSSIYHNQFIQLQSKITWLQKLLLNYQQNIQKQSFSKDLLENQLKLLQQKVAANNQNEKLNESDRKKQNQPNVEFEKEMEVKQKQQDLEQNLYDQLAQEGRFSDQYAQTEDYYVPQYKQFATPPKVIMQNELIQNQLENNLKGQSEVQIFDIEQTDVKKVTKTSIRQSFKQFESCKSKTPCNKTYSGFNTSLESNIIELKPKIVADQKEFCVIRRKSECKTEIKPAPVQTPSKRYQKVDLFRQVELLSQLQLQLKESGTPQEKNQMSSSQKQERGFRTSVRRKPDLSITFEQFHNEMNVDPLEMFSSTQRQNKIKRLSTKDCEYLVL</sequence>
<keyword evidence="4" id="KW-1185">Reference proteome</keyword>
<gene>
    <name evidence="3" type="ORF">POCTA_138.1.T0530053</name>
</gene>
<protein>
    <submittedName>
        <fullName evidence="3">Uncharacterized protein</fullName>
    </submittedName>
</protein>
<keyword evidence="1" id="KW-0175">Coiled coil</keyword>
<dbReference type="EMBL" id="CAJJDP010000053">
    <property type="protein sequence ID" value="CAD8169130.1"/>
    <property type="molecule type" value="Genomic_DNA"/>
</dbReference>
<proteinExistence type="predicted"/>
<evidence type="ECO:0000313" key="3">
    <source>
        <dbReference type="EMBL" id="CAD8169130.1"/>
    </source>
</evidence>
<evidence type="ECO:0000313" key="4">
    <source>
        <dbReference type="Proteomes" id="UP000683925"/>
    </source>
</evidence>
<feature type="compositionally biased region" description="Polar residues" evidence="2">
    <location>
        <begin position="645"/>
        <end position="658"/>
    </location>
</feature>
<feature type="region of interest" description="Disordered" evidence="2">
    <location>
        <begin position="443"/>
        <end position="468"/>
    </location>
</feature>
<evidence type="ECO:0000256" key="2">
    <source>
        <dbReference type="SAM" id="MobiDB-lite"/>
    </source>
</evidence>
<dbReference type="AlphaFoldDB" id="A0A8S1UVL0"/>